<feature type="signal peptide" evidence="2">
    <location>
        <begin position="1"/>
        <end position="19"/>
    </location>
</feature>
<feature type="region of interest" description="Disordered" evidence="1">
    <location>
        <begin position="89"/>
        <end position="109"/>
    </location>
</feature>
<reference evidence="3 4" key="1">
    <citation type="submission" date="2021-03" db="EMBL/GenBank/DDBJ databases">
        <title>Novel species identification of genus Shewanella.</title>
        <authorList>
            <person name="Liu G."/>
            <person name="Zhang Q."/>
        </authorList>
    </citation>
    <scope>NUCLEOTIDE SEQUENCE [LARGE SCALE GENOMIC DNA]</scope>
    <source>
        <strain evidence="3 4">FJAT-53726</strain>
    </source>
</reference>
<sequence length="109" mass="12193">MFRPFLLCCGLLVSLTAAANPIELHHYQAKQLVAAGQILSLETTLAGLRELCPGELLDARLYSEDDRWRYDLQFALQHGQIIRLSLDASTGHPQTDIPQECDLDETATR</sequence>
<name>A0A975AJU3_9GAMM</name>
<keyword evidence="2" id="KW-0732">Signal</keyword>
<evidence type="ECO:0008006" key="5">
    <source>
        <dbReference type="Google" id="ProtNLM"/>
    </source>
</evidence>
<evidence type="ECO:0000256" key="1">
    <source>
        <dbReference type="SAM" id="MobiDB-lite"/>
    </source>
</evidence>
<dbReference type="KEGG" id="scyp:JYB88_14805"/>
<keyword evidence="4" id="KW-1185">Reference proteome</keyword>
<dbReference type="Proteomes" id="UP000663281">
    <property type="component" value="Chromosome"/>
</dbReference>
<protein>
    <recommendedName>
        <fullName evidence="5">PepSY domain-containing protein</fullName>
    </recommendedName>
</protein>
<organism evidence="3 4">
    <name type="scientific">Shewanella cyperi</name>
    <dbReference type="NCBI Taxonomy" id="2814292"/>
    <lineage>
        <taxon>Bacteria</taxon>
        <taxon>Pseudomonadati</taxon>
        <taxon>Pseudomonadota</taxon>
        <taxon>Gammaproteobacteria</taxon>
        <taxon>Alteromonadales</taxon>
        <taxon>Shewanellaceae</taxon>
        <taxon>Shewanella</taxon>
    </lineage>
</organism>
<feature type="chain" id="PRO_5037860218" description="PepSY domain-containing protein" evidence="2">
    <location>
        <begin position="20"/>
        <end position="109"/>
    </location>
</feature>
<accession>A0A975AJU3</accession>
<dbReference type="EMBL" id="CP071504">
    <property type="protein sequence ID" value="QSX29460.1"/>
    <property type="molecule type" value="Genomic_DNA"/>
</dbReference>
<feature type="compositionally biased region" description="Acidic residues" evidence="1">
    <location>
        <begin position="99"/>
        <end position="109"/>
    </location>
</feature>
<proteinExistence type="predicted"/>
<dbReference type="RefSeq" id="WP_207324614.1">
    <property type="nucleotide sequence ID" value="NZ_CP071504.1"/>
</dbReference>
<dbReference type="AlphaFoldDB" id="A0A975AJU3"/>
<evidence type="ECO:0000256" key="2">
    <source>
        <dbReference type="SAM" id="SignalP"/>
    </source>
</evidence>
<gene>
    <name evidence="3" type="ORF">JYB88_14805</name>
</gene>
<evidence type="ECO:0000313" key="4">
    <source>
        <dbReference type="Proteomes" id="UP000663281"/>
    </source>
</evidence>
<evidence type="ECO:0000313" key="3">
    <source>
        <dbReference type="EMBL" id="QSX29460.1"/>
    </source>
</evidence>